<evidence type="ECO:0000256" key="3">
    <source>
        <dbReference type="ARBA" id="ARBA00023004"/>
    </source>
</evidence>
<dbReference type="InterPro" id="IPR050157">
    <property type="entry name" value="PSI_iron-sulfur_center"/>
</dbReference>
<dbReference type="EMBL" id="BARU01037614">
    <property type="protein sequence ID" value="GAH89089.1"/>
    <property type="molecule type" value="Genomic_DNA"/>
</dbReference>
<keyword evidence="2" id="KW-0479">Metal-binding</keyword>
<comment type="caution">
    <text evidence="6">The sequence shown here is derived from an EMBL/GenBank/DDBJ whole genome shotgun (WGS) entry which is preliminary data.</text>
</comment>
<feature type="domain" description="4Fe-4S ferredoxin-type" evidence="5">
    <location>
        <begin position="32"/>
        <end position="61"/>
    </location>
</feature>
<reference evidence="6" key="1">
    <citation type="journal article" date="2014" name="Front. Microbiol.">
        <title>High frequency of phylogenetically diverse reductive dehalogenase-homologous genes in deep subseafloor sedimentary metagenomes.</title>
        <authorList>
            <person name="Kawai M."/>
            <person name="Futagami T."/>
            <person name="Toyoda A."/>
            <person name="Takaki Y."/>
            <person name="Nishi S."/>
            <person name="Hori S."/>
            <person name="Arai W."/>
            <person name="Tsubouchi T."/>
            <person name="Morono Y."/>
            <person name="Uchiyama I."/>
            <person name="Ito T."/>
            <person name="Fujiyama A."/>
            <person name="Inagaki F."/>
            <person name="Takami H."/>
        </authorList>
    </citation>
    <scope>NUCLEOTIDE SEQUENCE</scope>
    <source>
        <strain evidence="6">Expedition CK06-06</strain>
    </source>
</reference>
<dbReference type="PANTHER" id="PTHR24960:SF79">
    <property type="entry name" value="PHOTOSYSTEM I IRON-SULFUR CENTER"/>
    <property type="match status" value="1"/>
</dbReference>
<dbReference type="PANTHER" id="PTHR24960">
    <property type="entry name" value="PHOTOSYSTEM I IRON-SULFUR CENTER-RELATED"/>
    <property type="match status" value="1"/>
</dbReference>
<dbReference type="GO" id="GO:0051539">
    <property type="term" value="F:4 iron, 4 sulfur cluster binding"/>
    <property type="evidence" value="ECO:0007669"/>
    <property type="project" value="UniProtKB-KW"/>
</dbReference>
<keyword evidence="4" id="KW-0411">Iron-sulfur</keyword>
<dbReference type="PROSITE" id="PS51379">
    <property type="entry name" value="4FE4S_FER_2"/>
    <property type="match status" value="2"/>
</dbReference>
<dbReference type="PROSITE" id="PS00198">
    <property type="entry name" value="4FE4S_FER_1"/>
    <property type="match status" value="2"/>
</dbReference>
<dbReference type="Gene3D" id="3.30.70.20">
    <property type="match status" value="2"/>
</dbReference>
<dbReference type="InterPro" id="IPR017896">
    <property type="entry name" value="4Fe4S_Fe-S-bd"/>
</dbReference>
<sequence length="89" mass="9035">GMLRAQADAMAAQLQAINARIAEVERGTGAALIALVDAKLCDACGQCVEVCPTGAIAVNDVARIDKPQCNGCARCVAACPRGALSLHKA</sequence>
<dbReference type="SUPFAM" id="SSF54862">
    <property type="entry name" value="4Fe-4S ferredoxins"/>
    <property type="match status" value="1"/>
</dbReference>
<accession>X1KFZ8</accession>
<keyword evidence="3" id="KW-0408">Iron</keyword>
<dbReference type="AlphaFoldDB" id="X1KFZ8"/>
<name>X1KFZ8_9ZZZZ</name>
<evidence type="ECO:0000313" key="6">
    <source>
        <dbReference type="EMBL" id="GAH89089.1"/>
    </source>
</evidence>
<organism evidence="6">
    <name type="scientific">marine sediment metagenome</name>
    <dbReference type="NCBI Taxonomy" id="412755"/>
    <lineage>
        <taxon>unclassified sequences</taxon>
        <taxon>metagenomes</taxon>
        <taxon>ecological metagenomes</taxon>
    </lineage>
</organism>
<dbReference type="GO" id="GO:0046872">
    <property type="term" value="F:metal ion binding"/>
    <property type="evidence" value="ECO:0007669"/>
    <property type="project" value="UniProtKB-KW"/>
</dbReference>
<evidence type="ECO:0000256" key="1">
    <source>
        <dbReference type="ARBA" id="ARBA00022485"/>
    </source>
</evidence>
<feature type="non-terminal residue" evidence="6">
    <location>
        <position position="1"/>
    </location>
</feature>
<gene>
    <name evidence="6" type="ORF">S03H2_58566</name>
</gene>
<evidence type="ECO:0000256" key="2">
    <source>
        <dbReference type="ARBA" id="ARBA00022723"/>
    </source>
</evidence>
<feature type="domain" description="4Fe-4S ferredoxin-type" evidence="5">
    <location>
        <begin position="62"/>
        <end position="89"/>
    </location>
</feature>
<proteinExistence type="predicted"/>
<evidence type="ECO:0000259" key="5">
    <source>
        <dbReference type="PROSITE" id="PS51379"/>
    </source>
</evidence>
<protein>
    <recommendedName>
        <fullName evidence="5">4Fe-4S ferredoxin-type domain-containing protein</fullName>
    </recommendedName>
</protein>
<keyword evidence="1" id="KW-0004">4Fe-4S</keyword>
<dbReference type="Pfam" id="PF12838">
    <property type="entry name" value="Fer4_7"/>
    <property type="match status" value="1"/>
</dbReference>
<evidence type="ECO:0000256" key="4">
    <source>
        <dbReference type="ARBA" id="ARBA00023014"/>
    </source>
</evidence>
<dbReference type="InterPro" id="IPR017900">
    <property type="entry name" value="4Fe4S_Fe_S_CS"/>
</dbReference>